<feature type="transmembrane region" description="Helical" evidence="1">
    <location>
        <begin position="6"/>
        <end position="27"/>
    </location>
</feature>
<dbReference type="OrthoDB" id="7360110at2"/>
<dbReference type="Proteomes" id="UP000233293">
    <property type="component" value="Unassembled WGS sequence"/>
</dbReference>
<evidence type="ECO:0000256" key="1">
    <source>
        <dbReference type="SAM" id="Phobius"/>
    </source>
</evidence>
<sequence>MKALKALVIGMGMLIVVGLGLLGFGLYRNTLHPAQAKAGAGEGAGPYFSVELPVASGSHLEQMAVAGDRVILRFSGGEGERILVLDPQTGHLAGTVSLVPQKP</sequence>
<comment type="caution">
    <text evidence="2">The sequence shown here is derived from an EMBL/GenBank/DDBJ whole genome shotgun (WGS) entry which is preliminary data.</text>
</comment>
<dbReference type="AlphaFoldDB" id="A0A2N3Q1C5"/>
<dbReference type="EMBL" id="PIUM01000001">
    <property type="protein sequence ID" value="PKU26456.1"/>
    <property type="molecule type" value="Genomic_DNA"/>
</dbReference>
<keyword evidence="1" id="KW-0812">Transmembrane</keyword>
<gene>
    <name evidence="2" type="ORF">CWS72_01010</name>
</gene>
<dbReference type="RefSeq" id="WP_101248687.1">
    <property type="nucleotide sequence ID" value="NZ_PIUM01000001.1"/>
</dbReference>
<keyword evidence="1" id="KW-0472">Membrane</keyword>
<evidence type="ECO:0000313" key="2">
    <source>
        <dbReference type="EMBL" id="PKU26456.1"/>
    </source>
</evidence>
<protein>
    <submittedName>
        <fullName evidence="2">Uncharacterized protein</fullName>
    </submittedName>
</protein>
<reference evidence="3" key="1">
    <citation type="submission" date="2017-12" db="EMBL/GenBank/DDBJ databases">
        <title>Draft genome sequence of Telmatospirillum siberiense 26-4b1T, an acidotolerant peatland alphaproteobacterium potentially involved in sulfur cycling.</title>
        <authorList>
            <person name="Hausmann B."/>
            <person name="Pjevac P."/>
            <person name="Schreck K."/>
            <person name="Herbold C.W."/>
            <person name="Daims H."/>
            <person name="Wagner M."/>
            <person name="Pester M."/>
            <person name="Loy A."/>
        </authorList>
    </citation>
    <scope>NUCLEOTIDE SEQUENCE [LARGE SCALE GENOMIC DNA]</scope>
    <source>
        <strain evidence="3">26-4b1</strain>
    </source>
</reference>
<keyword evidence="1" id="KW-1133">Transmembrane helix</keyword>
<name>A0A2N3Q1C5_9PROT</name>
<organism evidence="2 3">
    <name type="scientific">Telmatospirillum siberiense</name>
    <dbReference type="NCBI Taxonomy" id="382514"/>
    <lineage>
        <taxon>Bacteria</taxon>
        <taxon>Pseudomonadati</taxon>
        <taxon>Pseudomonadota</taxon>
        <taxon>Alphaproteobacteria</taxon>
        <taxon>Rhodospirillales</taxon>
        <taxon>Rhodospirillaceae</taxon>
        <taxon>Telmatospirillum</taxon>
    </lineage>
</organism>
<evidence type="ECO:0000313" key="3">
    <source>
        <dbReference type="Proteomes" id="UP000233293"/>
    </source>
</evidence>
<proteinExistence type="predicted"/>
<keyword evidence="3" id="KW-1185">Reference proteome</keyword>
<accession>A0A2N3Q1C5</accession>